<dbReference type="Pfam" id="PF13649">
    <property type="entry name" value="Methyltransf_25"/>
    <property type="match status" value="1"/>
</dbReference>
<dbReference type="GO" id="GO:0032259">
    <property type="term" value="P:methylation"/>
    <property type="evidence" value="ECO:0007669"/>
    <property type="project" value="UniProtKB-KW"/>
</dbReference>
<gene>
    <name evidence="2" type="ORF">ACFQE5_20360</name>
</gene>
<sequence length="256" mass="27093">MTAPAPDNSAADTFYARTAEYVAVLLESAWESLGPTLAAALDGLDPAAGPVVDVGAGSGLGTRVIARALPATEIFAVEPDRALRTALLATIAADSDLRARVTVLDTDLLSADLPDRVGGLVAMNVLGHFPPTERTRLWALLAERLAPQGRAVLDLYPPHRPEAVPATPMADIVLGRRHYSGVAAAEPGGADAIIWEMSYRVEQDGRPVASLSAHERWYVLSPGQLADELGAHGLRLRTHGATDTMFVIDRGPASRR</sequence>
<dbReference type="RefSeq" id="WP_379587310.1">
    <property type="nucleotide sequence ID" value="NZ_JBHSQW010000044.1"/>
</dbReference>
<dbReference type="Gene3D" id="3.40.50.150">
    <property type="entry name" value="Vaccinia Virus protein VP39"/>
    <property type="match status" value="1"/>
</dbReference>
<name>A0ABW1J7P4_9PSEU</name>
<dbReference type="InterPro" id="IPR041698">
    <property type="entry name" value="Methyltransf_25"/>
</dbReference>
<evidence type="ECO:0000313" key="3">
    <source>
        <dbReference type="Proteomes" id="UP001596302"/>
    </source>
</evidence>
<keyword evidence="2" id="KW-0808">Transferase</keyword>
<dbReference type="SUPFAM" id="SSF53335">
    <property type="entry name" value="S-adenosyl-L-methionine-dependent methyltransferases"/>
    <property type="match status" value="1"/>
</dbReference>
<accession>A0ABW1J7P4</accession>
<organism evidence="2 3">
    <name type="scientific">Pseudonocardia hispaniensis</name>
    <dbReference type="NCBI Taxonomy" id="904933"/>
    <lineage>
        <taxon>Bacteria</taxon>
        <taxon>Bacillati</taxon>
        <taxon>Actinomycetota</taxon>
        <taxon>Actinomycetes</taxon>
        <taxon>Pseudonocardiales</taxon>
        <taxon>Pseudonocardiaceae</taxon>
        <taxon>Pseudonocardia</taxon>
    </lineage>
</organism>
<dbReference type="InterPro" id="IPR029063">
    <property type="entry name" value="SAM-dependent_MTases_sf"/>
</dbReference>
<keyword evidence="3" id="KW-1185">Reference proteome</keyword>
<reference evidence="3" key="1">
    <citation type="journal article" date="2019" name="Int. J. Syst. Evol. Microbiol.">
        <title>The Global Catalogue of Microorganisms (GCM) 10K type strain sequencing project: providing services to taxonomists for standard genome sequencing and annotation.</title>
        <authorList>
            <consortium name="The Broad Institute Genomics Platform"/>
            <consortium name="The Broad Institute Genome Sequencing Center for Infectious Disease"/>
            <person name="Wu L."/>
            <person name="Ma J."/>
        </authorList>
    </citation>
    <scope>NUCLEOTIDE SEQUENCE [LARGE SCALE GENOMIC DNA]</scope>
    <source>
        <strain evidence="3">CCM 8391</strain>
    </source>
</reference>
<dbReference type="GO" id="GO:0008168">
    <property type="term" value="F:methyltransferase activity"/>
    <property type="evidence" value="ECO:0007669"/>
    <property type="project" value="UniProtKB-KW"/>
</dbReference>
<protein>
    <submittedName>
        <fullName evidence="2">Class I SAM-dependent methyltransferase</fullName>
    </submittedName>
</protein>
<dbReference type="EMBL" id="JBHSQW010000044">
    <property type="protein sequence ID" value="MFC5996564.1"/>
    <property type="molecule type" value="Genomic_DNA"/>
</dbReference>
<feature type="domain" description="Methyltransferase" evidence="1">
    <location>
        <begin position="51"/>
        <end position="149"/>
    </location>
</feature>
<comment type="caution">
    <text evidence="2">The sequence shown here is derived from an EMBL/GenBank/DDBJ whole genome shotgun (WGS) entry which is preliminary data.</text>
</comment>
<evidence type="ECO:0000259" key="1">
    <source>
        <dbReference type="Pfam" id="PF13649"/>
    </source>
</evidence>
<evidence type="ECO:0000313" key="2">
    <source>
        <dbReference type="EMBL" id="MFC5996564.1"/>
    </source>
</evidence>
<dbReference type="Proteomes" id="UP001596302">
    <property type="component" value="Unassembled WGS sequence"/>
</dbReference>
<proteinExistence type="predicted"/>
<keyword evidence="2" id="KW-0489">Methyltransferase</keyword>